<dbReference type="EMBL" id="CM042063">
    <property type="protein sequence ID" value="KAI3667088.1"/>
    <property type="molecule type" value="Genomic_DNA"/>
</dbReference>
<reference evidence="2" key="1">
    <citation type="journal article" date="2022" name="Mol. Ecol. Resour.">
        <title>The genomes of chicory, endive, great burdock and yacon provide insights into Asteraceae palaeo-polyploidization history and plant inulin production.</title>
        <authorList>
            <person name="Fan W."/>
            <person name="Wang S."/>
            <person name="Wang H."/>
            <person name="Wang A."/>
            <person name="Jiang F."/>
            <person name="Liu H."/>
            <person name="Zhao H."/>
            <person name="Xu D."/>
            <person name="Zhang Y."/>
        </authorList>
    </citation>
    <scope>NUCLEOTIDE SEQUENCE [LARGE SCALE GENOMIC DNA]</scope>
    <source>
        <strain evidence="2">cv. Niubang</strain>
    </source>
</reference>
<dbReference type="Proteomes" id="UP001055879">
    <property type="component" value="Linkage Group LG17"/>
</dbReference>
<comment type="caution">
    <text evidence="1">The sequence shown here is derived from an EMBL/GenBank/DDBJ whole genome shotgun (WGS) entry which is preliminary data.</text>
</comment>
<accession>A0ACB8XHE9</accession>
<proteinExistence type="predicted"/>
<organism evidence="1 2">
    <name type="scientific">Arctium lappa</name>
    <name type="common">Greater burdock</name>
    <name type="synonym">Lappa major</name>
    <dbReference type="NCBI Taxonomy" id="4217"/>
    <lineage>
        <taxon>Eukaryota</taxon>
        <taxon>Viridiplantae</taxon>
        <taxon>Streptophyta</taxon>
        <taxon>Embryophyta</taxon>
        <taxon>Tracheophyta</taxon>
        <taxon>Spermatophyta</taxon>
        <taxon>Magnoliopsida</taxon>
        <taxon>eudicotyledons</taxon>
        <taxon>Gunneridae</taxon>
        <taxon>Pentapetalae</taxon>
        <taxon>asterids</taxon>
        <taxon>campanulids</taxon>
        <taxon>Asterales</taxon>
        <taxon>Asteraceae</taxon>
        <taxon>Carduoideae</taxon>
        <taxon>Cardueae</taxon>
        <taxon>Arctiinae</taxon>
        <taxon>Arctium</taxon>
    </lineage>
</organism>
<evidence type="ECO:0000313" key="2">
    <source>
        <dbReference type="Proteomes" id="UP001055879"/>
    </source>
</evidence>
<reference evidence="1 2" key="2">
    <citation type="journal article" date="2022" name="Mol. Ecol. Resour.">
        <title>The genomes of chicory, endive, great burdock and yacon provide insights into Asteraceae paleo-polyploidization history and plant inulin production.</title>
        <authorList>
            <person name="Fan W."/>
            <person name="Wang S."/>
            <person name="Wang H."/>
            <person name="Wang A."/>
            <person name="Jiang F."/>
            <person name="Liu H."/>
            <person name="Zhao H."/>
            <person name="Xu D."/>
            <person name="Zhang Y."/>
        </authorList>
    </citation>
    <scope>NUCLEOTIDE SEQUENCE [LARGE SCALE GENOMIC DNA]</scope>
    <source>
        <strain evidence="2">cv. Niubang</strain>
    </source>
</reference>
<gene>
    <name evidence="1" type="ORF">L6452_42133</name>
</gene>
<protein>
    <submittedName>
        <fullName evidence="1">Uncharacterized protein</fullName>
    </submittedName>
</protein>
<keyword evidence="2" id="KW-1185">Reference proteome</keyword>
<evidence type="ECO:0000313" key="1">
    <source>
        <dbReference type="EMBL" id="KAI3667088.1"/>
    </source>
</evidence>
<sequence length="83" mass="9051">MDLLASITPNPLCNRLHARHLGRFNVGEDCPVFHDIFEFSQASAGGSIGTAVEINWQHVDVAVNWAGGLHHLKNSEASGFCYC</sequence>
<name>A0ACB8XHE9_ARCLA</name>